<name>A0A839K0V9_9FIRM</name>
<evidence type="ECO:0000313" key="1">
    <source>
        <dbReference type="EMBL" id="MBB2183555.1"/>
    </source>
</evidence>
<gene>
    <name evidence="1" type="ORF">H0486_11785</name>
</gene>
<sequence>MMKKVTISIEYIADAMEATMDGWEQFLNLETGEIVSLSDGTWSDRDEDDEVLAEEIDTTDKYVRLPNQYDIHEYEIMEEFAYATPNQRYQEKLLHVLRGRKPYRNFKDEINCLGISETYYAWRLITLCKKAKNWCEENEVPYEIRTEGLNI</sequence>
<dbReference type="EMBL" id="JACEGA010000001">
    <property type="protein sequence ID" value="MBB2183555.1"/>
    <property type="molecule type" value="Genomic_DNA"/>
</dbReference>
<reference evidence="1 2" key="1">
    <citation type="submission" date="2020-07" db="EMBL/GenBank/DDBJ databases">
        <title>Characterization and genome sequencing of isolate MD1, a novel member within the family Lachnospiraceae.</title>
        <authorList>
            <person name="Rettenmaier R."/>
            <person name="Di Bello L."/>
            <person name="Zinser C."/>
            <person name="Scheitz K."/>
            <person name="Liebl W."/>
            <person name="Zverlov V."/>
        </authorList>
    </citation>
    <scope>NUCLEOTIDE SEQUENCE [LARGE SCALE GENOMIC DNA]</scope>
    <source>
        <strain evidence="1 2">MD1</strain>
    </source>
</reference>
<protein>
    <submittedName>
        <fullName evidence="1">Uncharacterized protein</fullName>
    </submittedName>
</protein>
<accession>A0A839K0V9</accession>
<comment type="caution">
    <text evidence="1">The sequence shown here is derived from an EMBL/GenBank/DDBJ whole genome shotgun (WGS) entry which is preliminary data.</text>
</comment>
<dbReference type="Proteomes" id="UP000574276">
    <property type="component" value="Unassembled WGS sequence"/>
</dbReference>
<keyword evidence="2" id="KW-1185">Reference proteome</keyword>
<organism evidence="1 2">
    <name type="scientific">Variimorphobacter saccharofermentans</name>
    <dbReference type="NCBI Taxonomy" id="2755051"/>
    <lineage>
        <taxon>Bacteria</taxon>
        <taxon>Bacillati</taxon>
        <taxon>Bacillota</taxon>
        <taxon>Clostridia</taxon>
        <taxon>Lachnospirales</taxon>
        <taxon>Lachnospiraceae</taxon>
        <taxon>Variimorphobacter</taxon>
    </lineage>
</organism>
<evidence type="ECO:0000313" key="2">
    <source>
        <dbReference type="Proteomes" id="UP000574276"/>
    </source>
</evidence>
<proteinExistence type="predicted"/>
<dbReference type="InterPro" id="IPR005361">
    <property type="entry name" value="UPF0158"/>
</dbReference>
<dbReference type="AlphaFoldDB" id="A0A839K0V9"/>
<dbReference type="RefSeq" id="WP_228353188.1">
    <property type="nucleotide sequence ID" value="NZ_JACEGA010000001.1"/>
</dbReference>
<dbReference type="Pfam" id="PF03682">
    <property type="entry name" value="UPF0158"/>
    <property type="match status" value="1"/>
</dbReference>